<accession>A0ABU4BIS0</accession>
<keyword evidence="1 3" id="KW-0378">Hydrolase</keyword>
<feature type="domain" description="Xaa-Pro dipeptidyl-peptidase C-terminal" evidence="2">
    <location>
        <begin position="277"/>
        <end position="499"/>
    </location>
</feature>
<sequence length="632" mass="70728">MNIDRTVMIPLRDGTRVAATVYRPDTSHPVPATLIFVPYRKDDFNATFDEYPCEYFTDHGYASVMVDMRGCGASEGLRWESFDSEHEGQDGADVVEWIAAQSWCDSNVGMWGVSYPGSTSFRTAVQQPPHLKAIVPIMAITDARELWYPNGSLTPFLSTEWAGMMFPMELLPPGRQDAEGNWYRIWMNRLENFSERSTEWRAHPAADDDYWQDRLTDFAKIEAATFVIGGWRDIFPREMIWAFEQLNCPKKFMMGPWEHLHPHSSLENPVDHLLLIRQWFDRWLKGAPAPEDDPLITYYTFGAEEWRVGDTWPFRGETEVSLALTGGRLTDQDVPDALVDLTTSPTIGAQSILFDGFGSGIGHALEQGPDETQSLTFDLDTLDEEFEITGFPRVILSMAKASHHDFDLSAKLSHVGPDRISTQITLGSARVGSEQSTKETDATAESSQVEVELYPISYVVPAGHTLRLSLALSDFPRHWPPATTPQVRVLLGQNGSRLFLPTGAGIAYTTAILPVPDTTVNTEPLTIDGHRDRRVIRSAEMGTVTTEIDLSSVAHLPSGHGRLSQDHRYRFTVSDSPDAARAESELVVSLDLENGSRVEVHSNTWQTRVSQWGKATIYLDGKPFVERSFQAG</sequence>
<dbReference type="PANTHER" id="PTHR43056:SF10">
    <property type="entry name" value="COCE_NOND FAMILY, PUTATIVE (AFU_ORTHOLOGUE AFUA_7G00600)-RELATED"/>
    <property type="match status" value="1"/>
</dbReference>
<reference evidence="3 4" key="1">
    <citation type="submission" date="2023-10" db="EMBL/GenBank/DDBJ databases">
        <title>Development of a sustainable strategy for remediation of hydrocarbon-contaminated territories based on the waste exchange concept.</title>
        <authorList>
            <person name="Krivoruchko A."/>
        </authorList>
    </citation>
    <scope>NUCLEOTIDE SEQUENCE [LARGE SCALE GENOMIC DNA]</scope>
    <source>
        <strain evidence="3 4">IEGM 1323</strain>
    </source>
</reference>
<dbReference type="InterPro" id="IPR008979">
    <property type="entry name" value="Galactose-bd-like_sf"/>
</dbReference>
<dbReference type="EMBL" id="JAWLJX010000009">
    <property type="protein sequence ID" value="MDV6263981.1"/>
    <property type="molecule type" value="Genomic_DNA"/>
</dbReference>
<protein>
    <submittedName>
        <fullName evidence="3">CocE/NonD family hydrolase</fullName>
    </submittedName>
</protein>
<gene>
    <name evidence="3" type="ORF">R3P96_21800</name>
</gene>
<dbReference type="InterPro" id="IPR050585">
    <property type="entry name" value="Xaa-Pro_dipeptidyl-ppase/CocE"/>
</dbReference>
<dbReference type="SMART" id="SM00939">
    <property type="entry name" value="PepX_C"/>
    <property type="match status" value="1"/>
</dbReference>
<dbReference type="GO" id="GO:0016787">
    <property type="term" value="F:hydrolase activity"/>
    <property type="evidence" value="ECO:0007669"/>
    <property type="project" value="UniProtKB-KW"/>
</dbReference>
<dbReference type="NCBIfam" id="TIGR00976">
    <property type="entry name" value="CocE_NonD"/>
    <property type="match status" value="1"/>
</dbReference>
<dbReference type="Gene3D" id="1.10.3020.10">
    <property type="entry name" value="alpha-amino acid ester hydrolase ( Helical cap domain)"/>
    <property type="match status" value="1"/>
</dbReference>
<dbReference type="InterPro" id="IPR005674">
    <property type="entry name" value="CocE/Ser_esterase"/>
</dbReference>
<name>A0ABU4BIS0_9NOCA</name>
<keyword evidence="4" id="KW-1185">Reference proteome</keyword>
<dbReference type="RefSeq" id="WP_317566103.1">
    <property type="nucleotide sequence ID" value="NZ_JAWLJX010000009.1"/>
</dbReference>
<dbReference type="InterPro" id="IPR000383">
    <property type="entry name" value="Xaa-Pro-like_dom"/>
</dbReference>
<dbReference type="Pfam" id="PF02129">
    <property type="entry name" value="Peptidase_S15"/>
    <property type="match status" value="1"/>
</dbReference>
<dbReference type="Gene3D" id="2.60.120.260">
    <property type="entry name" value="Galactose-binding domain-like"/>
    <property type="match status" value="1"/>
</dbReference>
<evidence type="ECO:0000313" key="3">
    <source>
        <dbReference type="EMBL" id="MDV6263981.1"/>
    </source>
</evidence>
<dbReference type="InterPro" id="IPR029058">
    <property type="entry name" value="AB_hydrolase_fold"/>
</dbReference>
<evidence type="ECO:0000259" key="2">
    <source>
        <dbReference type="SMART" id="SM00939"/>
    </source>
</evidence>
<dbReference type="SUPFAM" id="SSF49785">
    <property type="entry name" value="Galactose-binding domain-like"/>
    <property type="match status" value="1"/>
</dbReference>
<proteinExistence type="predicted"/>
<comment type="caution">
    <text evidence="3">The sequence shown here is derived from an EMBL/GenBank/DDBJ whole genome shotgun (WGS) entry which is preliminary data.</text>
</comment>
<evidence type="ECO:0000256" key="1">
    <source>
        <dbReference type="ARBA" id="ARBA00022801"/>
    </source>
</evidence>
<dbReference type="Proteomes" id="UP001185755">
    <property type="component" value="Unassembled WGS sequence"/>
</dbReference>
<dbReference type="Gene3D" id="3.40.50.1820">
    <property type="entry name" value="alpha/beta hydrolase"/>
    <property type="match status" value="1"/>
</dbReference>
<evidence type="ECO:0000313" key="4">
    <source>
        <dbReference type="Proteomes" id="UP001185755"/>
    </source>
</evidence>
<organism evidence="3 4">
    <name type="scientific">Rhodococcoides yunnanense</name>
    <dbReference type="NCBI Taxonomy" id="278209"/>
    <lineage>
        <taxon>Bacteria</taxon>
        <taxon>Bacillati</taxon>
        <taxon>Actinomycetota</taxon>
        <taxon>Actinomycetes</taxon>
        <taxon>Mycobacteriales</taxon>
        <taxon>Nocardiaceae</taxon>
        <taxon>Rhodococcoides</taxon>
    </lineage>
</organism>
<dbReference type="SUPFAM" id="SSF53474">
    <property type="entry name" value="alpha/beta-Hydrolases"/>
    <property type="match status" value="1"/>
</dbReference>
<dbReference type="Pfam" id="PF08530">
    <property type="entry name" value="PepX_C"/>
    <property type="match status" value="1"/>
</dbReference>
<dbReference type="InterPro" id="IPR013736">
    <property type="entry name" value="Xaa-Pro_dipept_C"/>
</dbReference>
<dbReference type="PANTHER" id="PTHR43056">
    <property type="entry name" value="PEPTIDASE S9 PROLYL OLIGOPEPTIDASE"/>
    <property type="match status" value="1"/>
</dbReference>